<organism evidence="5 6">
    <name type="scientific">Neptunomonas qingdaonensis</name>
    <dbReference type="NCBI Taxonomy" id="1045558"/>
    <lineage>
        <taxon>Bacteria</taxon>
        <taxon>Pseudomonadati</taxon>
        <taxon>Pseudomonadota</taxon>
        <taxon>Gammaproteobacteria</taxon>
        <taxon>Oceanospirillales</taxon>
        <taxon>Oceanospirillaceae</taxon>
        <taxon>Neptunomonas</taxon>
    </lineage>
</organism>
<evidence type="ECO:0000313" key="5">
    <source>
        <dbReference type="EMBL" id="SFG32493.1"/>
    </source>
</evidence>
<dbReference type="GO" id="GO:0003677">
    <property type="term" value="F:DNA binding"/>
    <property type="evidence" value="ECO:0007669"/>
    <property type="project" value="UniProtKB-KW"/>
</dbReference>
<dbReference type="EMBL" id="FOOU01000005">
    <property type="protein sequence ID" value="SFG32493.1"/>
    <property type="molecule type" value="Genomic_DNA"/>
</dbReference>
<name>A0A1I2QXQ2_9GAMM</name>
<dbReference type="Gene3D" id="1.10.10.10">
    <property type="entry name" value="Winged helix-like DNA-binding domain superfamily/Winged helix DNA-binding domain"/>
    <property type="match status" value="1"/>
</dbReference>
<dbReference type="OrthoDB" id="343383at2"/>
<proteinExistence type="predicted"/>
<dbReference type="InterPro" id="IPR036388">
    <property type="entry name" value="WH-like_DNA-bd_sf"/>
</dbReference>
<dbReference type="AlphaFoldDB" id="A0A1I2QXQ2"/>
<keyword evidence="6" id="KW-1185">Reference proteome</keyword>
<evidence type="ECO:0000256" key="3">
    <source>
        <dbReference type="ARBA" id="ARBA00023163"/>
    </source>
</evidence>
<dbReference type="PROSITE" id="PS50043">
    <property type="entry name" value="HTH_LUXR_2"/>
    <property type="match status" value="1"/>
</dbReference>
<sequence length="250" mass="28007">MNSVKETETLNEIDALSAVSGCLEKIGSTEFNKAFIDLATGPLGADQCMVFSYGPRRPRCFLSYNDRPKGHARCLAAKYILHGYISDPIQAYMQTIPEPSGIEIVPLDALRGDMSDEYWKEYFEAPGLVDKIDVLASQNGLHLSFNFYRYEESGPYGTAIRKRFETLGKVAAQLALLHYQSSVDHALEDPLQTLSEREQEVCRWILKGLTTDAIANEMDVSANTIATFRKRAYDKLSINSKTALFALCRQ</sequence>
<dbReference type="CDD" id="cd06170">
    <property type="entry name" value="LuxR_C_like"/>
    <property type="match status" value="1"/>
</dbReference>
<dbReference type="InterPro" id="IPR000792">
    <property type="entry name" value="Tscrpt_reg_LuxR_C"/>
</dbReference>
<evidence type="ECO:0000313" key="6">
    <source>
        <dbReference type="Proteomes" id="UP000198623"/>
    </source>
</evidence>
<dbReference type="RefSeq" id="WP_090727270.1">
    <property type="nucleotide sequence ID" value="NZ_FOOU01000005.1"/>
</dbReference>
<dbReference type="PANTHER" id="PTHR44688:SF16">
    <property type="entry name" value="DNA-BINDING TRANSCRIPTIONAL ACTIVATOR DEVR_DOSR"/>
    <property type="match status" value="1"/>
</dbReference>
<evidence type="ECO:0000256" key="2">
    <source>
        <dbReference type="ARBA" id="ARBA00023125"/>
    </source>
</evidence>
<keyword evidence="1" id="KW-0805">Transcription regulation</keyword>
<reference evidence="6" key="1">
    <citation type="submission" date="2016-10" db="EMBL/GenBank/DDBJ databases">
        <authorList>
            <person name="Varghese N."/>
            <person name="Submissions S."/>
        </authorList>
    </citation>
    <scope>NUCLEOTIDE SEQUENCE [LARGE SCALE GENOMIC DNA]</scope>
    <source>
        <strain evidence="6">CGMCC 1.10971</strain>
    </source>
</reference>
<gene>
    <name evidence="5" type="ORF">SAMN05216175_105186</name>
</gene>
<evidence type="ECO:0000256" key="1">
    <source>
        <dbReference type="ARBA" id="ARBA00023015"/>
    </source>
</evidence>
<dbReference type="GO" id="GO:0006355">
    <property type="term" value="P:regulation of DNA-templated transcription"/>
    <property type="evidence" value="ECO:0007669"/>
    <property type="project" value="InterPro"/>
</dbReference>
<dbReference type="PANTHER" id="PTHR44688">
    <property type="entry name" value="DNA-BINDING TRANSCRIPTIONAL ACTIVATOR DEVR_DOSR"/>
    <property type="match status" value="1"/>
</dbReference>
<protein>
    <submittedName>
        <fullName evidence="5">Regulatory protein, luxR family</fullName>
    </submittedName>
</protein>
<dbReference type="PRINTS" id="PR00038">
    <property type="entry name" value="HTHLUXR"/>
</dbReference>
<dbReference type="STRING" id="1045558.SAMN05216175_105186"/>
<dbReference type="PROSITE" id="PS00622">
    <property type="entry name" value="HTH_LUXR_1"/>
    <property type="match status" value="1"/>
</dbReference>
<dbReference type="SUPFAM" id="SSF46894">
    <property type="entry name" value="C-terminal effector domain of the bipartite response regulators"/>
    <property type="match status" value="1"/>
</dbReference>
<dbReference type="Proteomes" id="UP000198623">
    <property type="component" value="Unassembled WGS sequence"/>
</dbReference>
<evidence type="ECO:0000259" key="4">
    <source>
        <dbReference type="PROSITE" id="PS50043"/>
    </source>
</evidence>
<dbReference type="InterPro" id="IPR016032">
    <property type="entry name" value="Sig_transdc_resp-reg_C-effctor"/>
</dbReference>
<feature type="domain" description="HTH luxR-type" evidence="4">
    <location>
        <begin position="187"/>
        <end position="250"/>
    </location>
</feature>
<keyword evidence="2" id="KW-0238">DNA-binding</keyword>
<dbReference type="SMART" id="SM00421">
    <property type="entry name" value="HTH_LUXR"/>
    <property type="match status" value="1"/>
</dbReference>
<dbReference type="Pfam" id="PF00196">
    <property type="entry name" value="GerE"/>
    <property type="match status" value="1"/>
</dbReference>
<accession>A0A1I2QXQ2</accession>
<keyword evidence="3" id="KW-0804">Transcription</keyword>